<dbReference type="Gene3D" id="2.30.310.10">
    <property type="entry name" value="ibrinogen binding protein from staphylococcus aureus domain"/>
    <property type="match status" value="1"/>
</dbReference>
<proteinExistence type="predicted"/>
<reference evidence="4" key="1">
    <citation type="journal article" date="2020" name="mSystems">
        <title>Genome- and Community-Level Interaction Insights into Carbon Utilization and Element Cycling Functions of Hydrothermarchaeota in Hydrothermal Sediment.</title>
        <authorList>
            <person name="Zhou Z."/>
            <person name="Liu Y."/>
            <person name="Xu W."/>
            <person name="Pan J."/>
            <person name="Luo Z.H."/>
            <person name="Li M."/>
        </authorList>
    </citation>
    <scope>NUCLEOTIDE SEQUENCE [LARGE SCALE GENOMIC DNA]</scope>
    <source>
        <strain evidence="4">SpSt-609</strain>
    </source>
</reference>
<name>A0A7C4VVC0_9BACT</name>
<gene>
    <name evidence="4" type="ORF">ENT77_07810</name>
</gene>
<dbReference type="PANTHER" id="PTHR15239">
    <property type="entry name" value="NUCLEAR EXPORT MEDIATOR FACTOR NEMF"/>
    <property type="match status" value="1"/>
</dbReference>
<accession>A0A7C4VVC0</accession>
<dbReference type="GO" id="GO:0072344">
    <property type="term" value="P:rescue of stalled ribosome"/>
    <property type="evidence" value="ECO:0007669"/>
    <property type="project" value="TreeGrafter"/>
</dbReference>
<dbReference type="GO" id="GO:0000049">
    <property type="term" value="F:tRNA binding"/>
    <property type="evidence" value="ECO:0007669"/>
    <property type="project" value="TreeGrafter"/>
</dbReference>
<dbReference type="AlphaFoldDB" id="A0A7C4VVC0"/>
<dbReference type="GO" id="GO:0043023">
    <property type="term" value="F:ribosomal large subunit binding"/>
    <property type="evidence" value="ECO:0007669"/>
    <property type="project" value="TreeGrafter"/>
</dbReference>
<evidence type="ECO:0000256" key="1">
    <source>
        <dbReference type="SAM" id="Coils"/>
    </source>
</evidence>
<dbReference type="PANTHER" id="PTHR15239:SF6">
    <property type="entry name" value="RIBOSOME QUALITY CONTROL COMPLEX SUBUNIT NEMF"/>
    <property type="match status" value="1"/>
</dbReference>
<dbReference type="InterPro" id="IPR008532">
    <property type="entry name" value="NFACT_RNA-bd"/>
</dbReference>
<evidence type="ECO:0000259" key="3">
    <source>
        <dbReference type="Pfam" id="PF05670"/>
    </source>
</evidence>
<protein>
    <submittedName>
        <fullName evidence="4">Fibronectin-binding domain-containing protein</fullName>
    </submittedName>
</protein>
<keyword evidence="1" id="KW-0175">Coiled coil</keyword>
<feature type="region of interest" description="Disordered" evidence="2">
    <location>
        <begin position="424"/>
        <end position="446"/>
    </location>
</feature>
<feature type="domain" description="NFACT RNA-binding" evidence="3">
    <location>
        <begin position="451"/>
        <end position="544"/>
    </location>
</feature>
<feature type="coiled-coil region" evidence="1">
    <location>
        <begin position="376"/>
        <end position="410"/>
    </location>
</feature>
<evidence type="ECO:0000256" key="2">
    <source>
        <dbReference type="SAM" id="MobiDB-lite"/>
    </source>
</evidence>
<dbReference type="Pfam" id="PF05670">
    <property type="entry name" value="NFACT-R_1"/>
    <property type="match status" value="1"/>
</dbReference>
<dbReference type="GO" id="GO:1990112">
    <property type="term" value="C:RQC complex"/>
    <property type="evidence" value="ECO:0007669"/>
    <property type="project" value="TreeGrafter"/>
</dbReference>
<sequence length="557" mass="64375">MPFDGFLMKLCVEKIAERVVGRNLKNIYLSHQALYFSFDEGDLKVSLHPNFAYLSWVEHTPMNTEKNGFVELLRSRLRGGRVVEFFPKGYERTATLRIAKIDEIGRLRNYSLYFDIMGKHSNCILVEEGVILDAFKRVKTRFRDIFPGEPFKEFPVEKSLPEELCDSEVLKERLLRSGRKKLSEAIYTVLQGFSRTSAEELLFRADIEDLPVENLSEKDFRNLHHALLSILDEVNRGLIYLYFERDEPVDVSIYRIHRYIDFKECQDVFGCLNHHFAFVEQKDVYVQKKNRLLAAAKSRLDSLLELHSKLVTELSESNNFELYKKYGELLKAYSYQIPPGLERVTLLDWETGEQVEVPMEPHLSSIENSIRYFKIYSRLKRKAAGVRERLTELENEIAYLQQLVVTIENSENIKELTEIEDEMIENGMISSNSRSKKKSESPASEPRKYTYNGFTILVGKNNRQNDELVKTSAGYDIWLHAQGIPGAHVIIRTGGKQVDDDTLHFAATLAATYSKGKYSSNVPVDYTYVKNVRKPKGFKPGLVIYTDFKTLFVDPLS</sequence>
<evidence type="ECO:0000313" key="4">
    <source>
        <dbReference type="EMBL" id="HGU41086.1"/>
    </source>
</evidence>
<dbReference type="EMBL" id="DSZY01000035">
    <property type="protein sequence ID" value="HGU41086.1"/>
    <property type="molecule type" value="Genomic_DNA"/>
</dbReference>
<dbReference type="Pfam" id="PF05833">
    <property type="entry name" value="NFACT_N"/>
    <property type="match status" value="1"/>
</dbReference>
<comment type="caution">
    <text evidence="4">The sequence shown here is derived from an EMBL/GenBank/DDBJ whole genome shotgun (WGS) entry which is preliminary data.</text>
</comment>
<dbReference type="InterPro" id="IPR051608">
    <property type="entry name" value="RQC_Subunit_NEMF"/>
</dbReference>
<organism evidence="4">
    <name type="scientific">Fervidobacterium thailandense</name>
    <dbReference type="NCBI Taxonomy" id="1008305"/>
    <lineage>
        <taxon>Bacteria</taxon>
        <taxon>Thermotogati</taxon>
        <taxon>Thermotogota</taxon>
        <taxon>Thermotogae</taxon>
        <taxon>Thermotogales</taxon>
        <taxon>Fervidobacteriaceae</taxon>
        <taxon>Fervidobacterium</taxon>
    </lineage>
</organism>